<keyword evidence="1" id="KW-0805">Transcription regulation</keyword>
<dbReference type="SMART" id="SM00342">
    <property type="entry name" value="HTH_ARAC"/>
    <property type="match status" value="1"/>
</dbReference>
<dbReference type="InterPro" id="IPR018060">
    <property type="entry name" value="HTH_AraC"/>
</dbReference>
<evidence type="ECO:0000313" key="5">
    <source>
        <dbReference type="EMBL" id="KWV45591.1"/>
    </source>
</evidence>
<gene>
    <name evidence="5" type="ORF">AS026_15890</name>
</gene>
<feature type="domain" description="HTH araC/xylS-type" evidence="4">
    <location>
        <begin position="225"/>
        <end position="325"/>
    </location>
</feature>
<name>A0A125Q5R4_9HYPH</name>
<sequence>MPQETRPSTFKYFGSSFDGMIDKLSGAFGKFEGELIGRVENFHWSLDFSSSDWASVITGYHQHELQFKIEPTASSVEYLSIVLPRSGGMGFSHGSTKADAGRDRLLLYNTLEPEQVRMYGQSNVIDELLIDWNIILQTLDQTFERPLGESLALVPELEKTTAGGQTIAALAETAIRALRDPSIHSPVAMAHITQALADLIIHVVPHRLSRFLERKPCMIAPWHIRRAIEFMEANVSRPIRMPMVAEAAGVSTRALQLGFRTFRETTPAAYLSMLRLRGARLDLLDPENANTIRQICLKWGFFHFGRFSAIYRSTYGESPSATRKRVRGAPVYCP</sequence>
<dbReference type="InterPro" id="IPR050204">
    <property type="entry name" value="AraC_XylS_family_regulators"/>
</dbReference>
<dbReference type="SUPFAM" id="SSF46689">
    <property type="entry name" value="Homeodomain-like"/>
    <property type="match status" value="2"/>
</dbReference>
<protein>
    <submittedName>
        <fullName evidence="5">AraC family transcriptional regulator</fullName>
    </submittedName>
</protein>
<reference evidence="5 6" key="1">
    <citation type="submission" date="2015-11" db="EMBL/GenBank/DDBJ databases">
        <title>Draft Genome Sequence of the Strain BR 10423 (Rhizobium sp.) isolated from nodules of Mimosa pudica.</title>
        <authorList>
            <person name="Barauna A.C."/>
            <person name="Zilli J.E."/>
            <person name="Simoes-Araujo J.L."/>
            <person name="Reis V.M."/>
            <person name="James E.K."/>
            <person name="Reis F.B.Jr."/>
            <person name="Rouws L.F."/>
            <person name="Passos S.R."/>
            <person name="Gois S.R."/>
        </authorList>
    </citation>
    <scope>NUCLEOTIDE SEQUENCE [LARGE SCALE GENOMIC DNA]</scope>
    <source>
        <strain evidence="5 6">BR10423</strain>
    </source>
</reference>
<evidence type="ECO:0000256" key="3">
    <source>
        <dbReference type="ARBA" id="ARBA00023163"/>
    </source>
</evidence>
<organism evidence="5 6">
    <name type="scientific">Rhizobium altiplani</name>
    <dbReference type="NCBI Taxonomy" id="1864509"/>
    <lineage>
        <taxon>Bacteria</taxon>
        <taxon>Pseudomonadati</taxon>
        <taxon>Pseudomonadota</taxon>
        <taxon>Alphaproteobacteria</taxon>
        <taxon>Hyphomicrobiales</taxon>
        <taxon>Rhizobiaceae</taxon>
        <taxon>Rhizobium/Agrobacterium group</taxon>
        <taxon>Rhizobium</taxon>
    </lineage>
</organism>
<dbReference type="RefSeq" id="WP_007539226.1">
    <property type="nucleotide sequence ID" value="NZ_LNCD01000116.1"/>
</dbReference>
<keyword evidence="6" id="KW-1185">Reference proteome</keyword>
<dbReference type="PANTHER" id="PTHR46796">
    <property type="entry name" value="HTH-TYPE TRANSCRIPTIONAL ACTIVATOR RHAS-RELATED"/>
    <property type="match status" value="1"/>
</dbReference>
<evidence type="ECO:0000313" key="6">
    <source>
        <dbReference type="Proteomes" id="UP000068164"/>
    </source>
</evidence>
<evidence type="ECO:0000256" key="2">
    <source>
        <dbReference type="ARBA" id="ARBA00023125"/>
    </source>
</evidence>
<dbReference type="OrthoDB" id="7285481at2"/>
<dbReference type="GO" id="GO:0003700">
    <property type="term" value="F:DNA-binding transcription factor activity"/>
    <property type="evidence" value="ECO:0007669"/>
    <property type="project" value="InterPro"/>
</dbReference>
<dbReference type="Proteomes" id="UP000068164">
    <property type="component" value="Unassembled WGS sequence"/>
</dbReference>
<proteinExistence type="predicted"/>
<dbReference type="GO" id="GO:0043565">
    <property type="term" value="F:sequence-specific DNA binding"/>
    <property type="evidence" value="ECO:0007669"/>
    <property type="project" value="InterPro"/>
</dbReference>
<dbReference type="EMBL" id="LNCD01000116">
    <property type="protein sequence ID" value="KWV45591.1"/>
    <property type="molecule type" value="Genomic_DNA"/>
</dbReference>
<keyword evidence="3" id="KW-0804">Transcription</keyword>
<dbReference type="Pfam" id="PF12833">
    <property type="entry name" value="HTH_18"/>
    <property type="match status" value="1"/>
</dbReference>
<accession>A0A125Q5R4</accession>
<dbReference type="InterPro" id="IPR009057">
    <property type="entry name" value="Homeodomain-like_sf"/>
</dbReference>
<dbReference type="PANTHER" id="PTHR46796:SF12">
    <property type="entry name" value="HTH-TYPE DNA-BINDING TRANSCRIPTIONAL ACTIVATOR EUTR"/>
    <property type="match status" value="1"/>
</dbReference>
<keyword evidence="2" id="KW-0238">DNA-binding</keyword>
<evidence type="ECO:0000259" key="4">
    <source>
        <dbReference type="PROSITE" id="PS01124"/>
    </source>
</evidence>
<comment type="caution">
    <text evidence="5">The sequence shown here is derived from an EMBL/GenBank/DDBJ whole genome shotgun (WGS) entry which is preliminary data.</text>
</comment>
<dbReference type="AlphaFoldDB" id="A0A125Q5R4"/>
<dbReference type="InterPro" id="IPR018062">
    <property type="entry name" value="HTH_AraC-typ_CS"/>
</dbReference>
<evidence type="ECO:0000256" key="1">
    <source>
        <dbReference type="ARBA" id="ARBA00023015"/>
    </source>
</evidence>
<dbReference type="Gene3D" id="1.10.10.60">
    <property type="entry name" value="Homeodomain-like"/>
    <property type="match status" value="1"/>
</dbReference>
<dbReference type="PROSITE" id="PS00041">
    <property type="entry name" value="HTH_ARAC_FAMILY_1"/>
    <property type="match status" value="1"/>
</dbReference>
<dbReference type="PROSITE" id="PS01124">
    <property type="entry name" value="HTH_ARAC_FAMILY_2"/>
    <property type="match status" value="1"/>
</dbReference>